<evidence type="ECO:0000313" key="4">
    <source>
        <dbReference type="EMBL" id="NOL42752.1"/>
    </source>
</evidence>
<dbReference type="EMBL" id="JABJRC010000005">
    <property type="protein sequence ID" value="NOL42752.1"/>
    <property type="molecule type" value="Genomic_DNA"/>
</dbReference>
<gene>
    <name evidence="4" type="ORF">HPO96_21125</name>
</gene>
<comment type="caution">
    <text evidence="4">The sequence shown here is derived from an EMBL/GenBank/DDBJ whole genome shotgun (WGS) entry which is preliminary data.</text>
</comment>
<dbReference type="PROSITE" id="PS50075">
    <property type="entry name" value="CARRIER"/>
    <property type="match status" value="1"/>
</dbReference>
<evidence type="ECO:0000256" key="1">
    <source>
        <dbReference type="ARBA" id="ARBA00022450"/>
    </source>
</evidence>
<dbReference type="Gene3D" id="1.10.1200.10">
    <property type="entry name" value="ACP-like"/>
    <property type="match status" value="1"/>
</dbReference>
<dbReference type="Pfam" id="PF00550">
    <property type="entry name" value="PP-binding"/>
    <property type="match status" value="1"/>
</dbReference>
<evidence type="ECO:0000313" key="5">
    <source>
        <dbReference type="Proteomes" id="UP000534306"/>
    </source>
</evidence>
<reference evidence="4 5" key="1">
    <citation type="submission" date="2020-05" db="EMBL/GenBank/DDBJ databases">
        <title>Genome sequence of Kribbella sandramycini ATCC 39419.</title>
        <authorList>
            <person name="Maclea K.S."/>
            <person name="Fair J.L."/>
        </authorList>
    </citation>
    <scope>NUCLEOTIDE SEQUENCE [LARGE SCALE GENOMIC DNA]</scope>
    <source>
        <strain evidence="4 5">ATCC 39419</strain>
    </source>
</reference>
<proteinExistence type="predicted"/>
<keyword evidence="5" id="KW-1185">Reference proteome</keyword>
<feature type="domain" description="Carrier" evidence="3">
    <location>
        <begin position="2"/>
        <end position="84"/>
    </location>
</feature>
<dbReference type="InterPro" id="IPR036736">
    <property type="entry name" value="ACP-like_sf"/>
</dbReference>
<dbReference type="Proteomes" id="UP000534306">
    <property type="component" value="Unassembled WGS sequence"/>
</dbReference>
<name>A0A7Y4P040_9ACTN</name>
<dbReference type="InterPro" id="IPR006162">
    <property type="entry name" value="Ppantetheine_attach_site"/>
</dbReference>
<keyword evidence="2" id="KW-0597">Phosphoprotein</keyword>
<evidence type="ECO:0000259" key="3">
    <source>
        <dbReference type="PROSITE" id="PS50075"/>
    </source>
</evidence>
<organism evidence="4 5">
    <name type="scientific">Kribbella sandramycini</name>
    <dbReference type="NCBI Taxonomy" id="60450"/>
    <lineage>
        <taxon>Bacteria</taxon>
        <taxon>Bacillati</taxon>
        <taxon>Actinomycetota</taxon>
        <taxon>Actinomycetes</taxon>
        <taxon>Propionibacteriales</taxon>
        <taxon>Kribbellaceae</taxon>
        <taxon>Kribbella</taxon>
    </lineage>
</organism>
<keyword evidence="1" id="KW-0596">Phosphopantetheine</keyword>
<dbReference type="PROSITE" id="PS00012">
    <property type="entry name" value="PHOSPHOPANTETHEINE"/>
    <property type="match status" value="1"/>
</dbReference>
<dbReference type="SUPFAM" id="SSF47336">
    <property type="entry name" value="ACP-like"/>
    <property type="match status" value="1"/>
</dbReference>
<sequence length="86" mass="9546">MDSIESAIRSILVTDLFVETPADRIGLDDRLRAELGLDSLGFVELRVQAENTFGVTISDDDFSPENFTSIRTVSTLVRDLRSRAQA</sequence>
<dbReference type="InterPro" id="IPR009081">
    <property type="entry name" value="PP-bd_ACP"/>
</dbReference>
<protein>
    <submittedName>
        <fullName evidence="4">Acyl carrier protein</fullName>
    </submittedName>
</protein>
<evidence type="ECO:0000256" key="2">
    <source>
        <dbReference type="ARBA" id="ARBA00022553"/>
    </source>
</evidence>
<accession>A0A7Y4P040</accession>
<dbReference type="AlphaFoldDB" id="A0A7Y4P040"/>